<dbReference type="InterPro" id="IPR035979">
    <property type="entry name" value="RBD_domain_sf"/>
</dbReference>
<dbReference type="SUPFAM" id="SSF54928">
    <property type="entry name" value="RNA-binding domain, RBD"/>
    <property type="match status" value="1"/>
</dbReference>
<dbReference type="EMBL" id="KI894013">
    <property type="protein sequence ID" value="OCF48414.1"/>
    <property type="molecule type" value="Genomic_DNA"/>
</dbReference>
<reference evidence="2" key="1">
    <citation type="submission" date="2013-07" db="EMBL/GenBank/DDBJ databases">
        <title>The Genome Sequence of Cryptococcus pinus CBS10737.</title>
        <authorList>
            <consortium name="The Broad Institute Genome Sequencing Platform"/>
            <person name="Cuomo C."/>
            <person name="Litvintseva A."/>
            <person name="Chen Y."/>
            <person name="Heitman J."/>
            <person name="Sun S."/>
            <person name="Springer D."/>
            <person name="Dromer F."/>
            <person name="Young S.K."/>
            <person name="Zeng Q."/>
            <person name="Gargeya S."/>
            <person name="Fitzgerald M."/>
            <person name="Abouelleil A."/>
            <person name="Alvarado L."/>
            <person name="Berlin A.M."/>
            <person name="Chapman S.B."/>
            <person name="Dewar J."/>
            <person name="Goldberg J."/>
            <person name="Griggs A."/>
            <person name="Gujja S."/>
            <person name="Hansen M."/>
            <person name="Howarth C."/>
            <person name="Imamovic A."/>
            <person name="Larimer J."/>
            <person name="McCowan C."/>
            <person name="Murphy C."/>
            <person name="Pearson M."/>
            <person name="Priest M."/>
            <person name="Roberts A."/>
            <person name="Saif S."/>
            <person name="Shea T."/>
            <person name="Sykes S."/>
            <person name="Wortman J."/>
            <person name="Nusbaum C."/>
            <person name="Birren B."/>
        </authorList>
    </citation>
    <scope>NUCLEOTIDE SEQUENCE [LARGE SCALE GENOMIC DNA]</scope>
    <source>
        <strain evidence="2">CBS 10737</strain>
    </source>
</reference>
<feature type="compositionally biased region" description="Low complexity" evidence="1">
    <location>
        <begin position="105"/>
        <end position="120"/>
    </location>
</feature>
<feature type="compositionally biased region" description="Low complexity" evidence="1">
    <location>
        <begin position="7"/>
        <end position="17"/>
    </location>
</feature>
<dbReference type="GeneID" id="30173560"/>
<feature type="compositionally biased region" description="Polar residues" evidence="1">
    <location>
        <begin position="85"/>
        <end position="100"/>
    </location>
</feature>
<gene>
    <name evidence="2" type="ORF">I206_05191</name>
    <name evidence="3" type="ORF">I206_107264</name>
</gene>
<keyword evidence="4" id="KW-1185">Reference proteome</keyword>
<feature type="region of interest" description="Disordered" evidence="1">
    <location>
        <begin position="397"/>
        <end position="421"/>
    </location>
</feature>
<accession>A0A1B9HYT2</accession>
<feature type="region of interest" description="Disordered" evidence="1">
    <location>
        <begin position="1"/>
        <end position="120"/>
    </location>
</feature>
<dbReference type="EMBL" id="CP144528">
    <property type="protein sequence ID" value="WWC73297.1"/>
    <property type="molecule type" value="Genomic_DNA"/>
</dbReference>
<evidence type="ECO:0000256" key="1">
    <source>
        <dbReference type="SAM" id="MobiDB-lite"/>
    </source>
</evidence>
<evidence type="ECO:0008006" key="5">
    <source>
        <dbReference type="Google" id="ProtNLM"/>
    </source>
</evidence>
<sequence>MKRQRDTSSSSQPSSSRPRTRPKLDLSHWTRIQSPRHFSQSAPALNRYRSDHLKQPQILAEDEYSAPSRMESFCPSSSERERNVEISNDQNDGHNPSNYDFSDDLPPLTHSPTPPSSTSESEYIFVDNFSLRPLLGWTTVKRINYKSRLVNNTIIGISETNVQINNLTAQVFSGMADMKAVVWQMFRPCGKIISITVFREYENLYFHNIQVDFEDAGGATRALSLHRIYFHNLLWRKLRITRKTYNQANWRLVRPSELPRLQNSLLNLNKLNTVLPARFEAEYSGLFPTNDNVIPLRRFEEYRSFTELGDVYTPLILTFGETTHDRGSKFALAWSTPSPSSITDGYKSDIKDLAKTNARKAEILKRIQLEKARNGNEDQVHSDLLELMQHRESFEYKNPLRSPSDKDRYTAHQVNKLGRPW</sequence>
<evidence type="ECO:0000313" key="4">
    <source>
        <dbReference type="Proteomes" id="UP000094020"/>
    </source>
</evidence>
<reference evidence="3" key="2">
    <citation type="submission" date="2013-07" db="EMBL/GenBank/DDBJ databases">
        <authorList>
            <consortium name="The Broad Institute Genome Sequencing Platform"/>
            <person name="Cuomo C."/>
            <person name="Litvintseva A."/>
            <person name="Chen Y."/>
            <person name="Heitman J."/>
            <person name="Sun S."/>
            <person name="Springer D."/>
            <person name="Dromer F."/>
            <person name="Young S.K."/>
            <person name="Zeng Q."/>
            <person name="Gargeya S."/>
            <person name="Fitzgerald M."/>
            <person name="Abouelleil A."/>
            <person name="Alvarado L."/>
            <person name="Berlin A.M."/>
            <person name="Chapman S.B."/>
            <person name="Dewar J."/>
            <person name="Goldberg J."/>
            <person name="Griggs A."/>
            <person name="Gujja S."/>
            <person name="Hansen M."/>
            <person name="Howarth C."/>
            <person name="Imamovic A."/>
            <person name="Larimer J."/>
            <person name="McCowan C."/>
            <person name="Murphy C."/>
            <person name="Pearson M."/>
            <person name="Priest M."/>
            <person name="Roberts A."/>
            <person name="Saif S."/>
            <person name="Shea T."/>
            <person name="Sykes S."/>
            <person name="Wortman J."/>
            <person name="Nusbaum C."/>
            <person name="Birren B."/>
        </authorList>
    </citation>
    <scope>NUCLEOTIDE SEQUENCE</scope>
    <source>
        <strain evidence="3">CBS 10737</strain>
    </source>
</reference>
<name>A0A1B9HYT2_9TREE</name>
<protein>
    <recommendedName>
        <fullName evidence="5">RRM domain-containing protein</fullName>
    </recommendedName>
</protein>
<dbReference type="GO" id="GO:0003676">
    <property type="term" value="F:nucleic acid binding"/>
    <property type="evidence" value="ECO:0007669"/>
    <property type="project" value="InterPro"/>
</dbReference>
<reference evidence="2" key="3">
    <citation type="submission" date="2016-07" db="EMBL/GenBank/DDBJ databases">
        <title>Evolution of pathogenesis and genome organization in the Tremellales.</title>
        <authorList>
            <person name="Cuomo C."/>
            <person name="Litvintseva A."/>
            <person name="Heitman J."/>
            <person name="Chen Y."/>
            <person name="Sun S."/>
            <person name="Springer D."/>
            <person name="Dromer F."/>
            <person name="Young S."/>
            <person name="Zeng Q."/>
            <person name="Chapman S."/>
            <person name="Gujja S."/>
            <person name="Saif S."/>
            <person name="Birren B."/>
        </authorList>
    </citation>
    <scope>NUCLEOTIDE SEQUENCE</scope>
    <source>
        <strain evidence="2">CBS 10737</strain>
    </source>
</reference>
<dbReference type="AlphaFoldDB" id="A0A1B9HYT2"/>
<dbReference type="OrthoDB" id="2564399at2759"/>
<dbReference type="Proteomes" id="UP000094020">
    <property type="component" value="Chromosome 10"/>
</dbReference>
<evidence type="ECO:0000313" key="2">
    <source>
        <dbReference type="EMBL" id="OCF48414.1"/>
    </source>
</evidence>
<reference evidence="3" key="4">
    <citation type="submission" date="2024-02" db="EMBL/GenBank/DDBJ databases">
        <title>Comparative genomics of Cryptococcus and Kwoniella reveals pathogenesis evolution and contrasting modes of karyotype evolution via chromosome fusion or intercentromeric recombination.</title>
        <authorList>
            <person name="Coelho M.A."/>
            <person name="David-Palma M."/>
            <person name="Shea T."/>
            <person name="Bowers K."/>
            <person name="McGinley-Smith S."/>
            <person name="Mohammad A.W."/>
            <person name="Gnirke A."/>
            <person name="Yurkov A.M."/>
            <person name="Nowrousian M."/>
            <person name="Sun S."/>
            <person name="Cuomo C.A."/>
            <person name="Heitman J."/>
        </authorList>
    </citation>
    <scope>NUCLEOTIDE SEQUENCE</scope>
    <source>
        <strain evidence="3">CBS 10737</strain>
    </source>
</reference>
<dbReference type="KEGG" id="kpin:30173560"/>
<dbReference type="RefSeq" id="XP_019009633.1">
    <property type="nucleotide sequence ID" value="XM_019156915.1"/>
</dbReference>
<proteinExistence type="predicted"/>
<feature type="compositionally biased region" description="Polar residues" evidence="1">
    <location>
        <begin position="30"/>
        <end position="43"/>
    </location>
</feature>
<organism evidence="2">
    <name type="scientific">Kwoniella pini CBS 10737</name>
    <dbReference type="NCBI Taxonomy" id="1296096"/>
    <lineage>
        <taxon>Eukaryota</taxon>
        <taxon>Fungi</taxon>
        <taxon>Dikarya</taxon>
        <taxon>Basidiomycota</taxon>
        <taxon>Agaricomycotina</taxon>
        <taxon>Tremellomycetes</taxon>
        <taxon>Tremellales</taxon>
        <taxon>Cryptococcaceae</taxon>
        <taxon>Kwoniella</taxon>
    </lineage>
</organism>
<evidence type="ECO:0000313" key="3">
    <source>
        <dbReference type="EMBL" id="WWC73297.1"/>
    </source>
</evidence>